<reference evidence="7" key="1">
    <citation type="submission" date="2021-02" db="EMBL/GenBank/DDBJ databases">
        <authorList>
            <person name="Dougan E. K."/>
            <person name="Rhodes N."/>
            <person name="Thang M."/>
            <person name="Chan C."/>
        </authorList>
    </citation>
    <scope>NUCLEOTIDE SEQUENCE</scope>
</reference>
<evidence type="ECO:0000313" key="7">
    <source>
        <dbReference type="EMBL" id="CAE7508995.1"/>
    </source>
</evidence>
<keyword evidence="2" id="KW-0677">Repeat</keyword>
<dbReference type="InterPro" id="IPR051277">
    <property type="entry name" value="SEZ6_CSMD_C4BPB_Regulators"/>
</dbReference>
<dbReference type="Gene3D" id="1.10.238.10">
    <property type="entry name" value="EF-hand"/>
    <property type="match status" value="2"/>
</dbReference>
<feature type="domain" description="Sushi" evidence="6">
    <location>
        <begin position="689"/>
        <end position="757"/>
    </location>
</feature>
<gene>
    <name evidence="7" type="primary">Csmd3</name>
    <name evidence="7" type="ORF">SNAT2548_LOCUS28502</name>
</gene>
<dbReference type="PROSITE" id="PS00018">
    <property type="entry name" value="EF_HAND_1"/>
    <property type="match status" value="3"/>
</dbReference>
<keyword evidence="4" id="KW-1015">Disulfide bond</keyword>
<evidence type="ECO:0000313" key="8">
    <source>
        <dbReference type="Proteomes" id="UP000604046"/>
    </source>
</evidence>
<dbReference type="OrthoDB" id="414412at2759"/>
<dbReference type="SMART" id="SM00054">
    <property type="entry name" value="EFh"/>
    <property type="match status" value="5"/>
</dbReference>
<dbReference type="SUPFAM" id="SSF57535">
    <property type="entry name" value="Complement control module/SCR domain"/>
    <property type="match status" value="2"/>
</dbReference>
<keyword evidence="1" id="KW-0732">Signal</keyword>
<dbReference type="InterPro" id="IPR035976">
    <property type="entry name" value="Sushi/SCR/CCP_sf"/>
</dbReference>
<evidence type="ECO:0000259" key="6">
    <source>
        <dbReference type="PROSITE" id="PS50923"/>
    </source>
</evidence>
<accession>A0A812T8G5</accession>
<name>A0A812T8G5_9DINO</name>
<dbReference type="SUPFAM" id="SSF47473">
    <property type="entry name" value="EF-hand"/>
    <property type="match status" value="2"/>
</dbReference>
<keyword evidence="3" id="KW-0106">Calcium</keyword>
<dbReference type="InterPro" id="IPR002909">
    <property type="entry name" value="IPT_dom"/>
</dbReference>
<dbReference type="PROSITE" id="PS50923">
    <property type="entry name" value="SUSHI"/>
    <property type="match status" value="2"/>
</dbReference>
<dbReference type="EMBL" id="CAJNDS010002519">
    <property type="protein sequence ID" value="CAE7508995.1"/>
    <property type="molecule type" value="Genomic_DNA"/>
</dbReference>
<dbReference type="PANTHER" id="PTHR45656:SF4">
    <property type="entry name" value="PROTEIN CBR-CLEC-78"/>
    <property type="match status" value="1"/>
</dbReference>
<dbReference type="InterPro" id="IPR018247">
    <property type="entry name" value="EF_Hand_1_Ca_BS"/>
</dbReference>
<dbReference type="Pfam" id="PF13202">
    <property type="entry name" value="EF-hand_5"/>
    <property type="match status" value="1"/>
</dbReference>
<proteinExistence type="predicted"/>
<dbReference type="InterPro" id="IPR002048">
    <property type="entry name" value="EF_hand_dom"/>
</dbReference>
<dbReference type="PROSITE" id="PS50222">
    <property type="entry name" value="EF_HAND_2"/>
    <property type="match status" value="2"/>
</dbReference>
<dbReference type="SUPFAM" id="SSF49785">
    <property type="entry name" value="Galactose-binding domain-like"/>
    <property type="match status" value="1"/>
</dbReference>
<dbReference type="SMART" id="SM00032">
    <property type="entry name" value="CCP"/>
    <property type="match status" value="2"/>
</dbReference>
<dbReference type="InterPro" id="IPR000436">
    <property type="entry name" value="Sushi_SCR_CCP_dom"/>
</dbReference>
<evidence type="ECO:0000256" key="3">
    <source>
        <dbReference type="ARBA" id="ARBA00022837"/>
    </source>
</evidence>
<dbReference type="Pfam" id="PF01833">
    <property type="entry name" value="TIG"/>
    <property type="match status" value="1"/>
</dbReference>
<dbReference type="CDD" id="cd00102">
    <property type="entry name" value="IPT"/>
    <property type="match status" value="1"/>
</dbReference>
<feature type="domain" description="Sushi" evidence="6">
    <location>
        <begin position="758"/>
        <end position="818"/>
    </location>
</feature>
<feature type="domain" description="EF-hand" evidence="5">
    <location>
        <begin position="1087"/>
        <end position="1116"/>
    </location>
</feature>
<protein>
    <submittedName>
        <fullName evidence="7">Csmd3 protein</fullName>
    </submittedName>
</protein>
<evidence type="ECO:0000259" key="5">
    <source>
        <dbReference type="PROSITE" id="PS50222"/>
    </source>
</evidence>
<dbReference type="Proteomes" id="UP000604046">
    <property type="component" value="Unassembled WGS sequence"/>
</dbReference>
<dbReference type="Pfam" id="PF00084">
    <property type="entry name" value="Sushi"/>
    <property type="match status" value="2"/>
</dbReference>
<dbReference type="GO" id="GO:0005509">
    <property type="term" value="F:calcium ion binding"/>
    <property type="evidence" value="ECO:0007669"/>
    <property type="project" value="InterPro"/>
</dbReference>
<evidence type="ECO:0000256" key="4">
    <source>
        <dbReference type="ARBA" id="ARBA00023157"/>
    </source>
</evidence>
<dbReference type="InterPro" id="IPR008979">
    <property type="entry name" value="Galactose-bd-like_sf"/>
</dbReference>
<dbReference type="CDD" id="cd00033">
    <property type="entry name" value="CCP"/>
    <property type="match status" value="2"/>
</dbReference>
<evidence type="ECO:0000256" key="2">
    <source>
        <dbReference type="ARBA" id="ARBA00022737"/>
    </source>
</evidence>
<dbReference type="InterPro" id="IPR013783">
    <property type="entry name" value="Ig-like_fold"/>
</dbReference>
<dbReference type="Gene3D" id="2.60.40.10">
    <property type="entry name" value="Immunoglobulins"/>
    <property type="match status" value="2"/>
</dbReference>
<dbReference type="Gene3D" id="2.10.70.10">
    <property type="entry name" value="Complement Module, domain 1"/>
    <property type="match status" value="2"/>
</dbReference>
<sequence length="1307" mass="140585">MRSRILSSTVQRIDFNLPLGRLVVRLCWQRCHDKYPQPCKENRARLAIPSVIDFSTQYDSNTYAAANLGLRSGGRWRSSFKALRDQWLILDLGVALRLRRFFLPLWGTAENPQEALLQSGDSNQGPWEEVLKFGIPSLDSTLVTVEIPGGPVARFLRLSLAGNFGAPWGLALRGPLRLAVEEADVNETSNSTGDEEDNEVDELCTRSHCYAGCGLLARRTTAEQGMALEELPPATGDAALLNFEWLKHWWKSTLLGARPGLQAALPTAIFNPLAWTAVSSGGDPPPEGSLVTSTKGFFCNMGVDLTGASVGVDGSSRVTMQNSSNATTSKWYLDDSLAGRSGEMQYPQQNATAQANPGTSFLQPRGAAVSVAADGNWATFDLGYPTASGPFQICYCLSADDCSQDLAFSKWVGTVAVIGKVRRLDPSGWDLAGQVSILVEITDLGAPIINVTFISQGLEQACLSASPVAGQETTAVQCLLPAAFTPGLETVTAFAANGLWATSVDIFNRFVRGSFINISDTFGPTLGGEIVTIYVTDLGAPITHITFGFVGSPYVLADGRAPSTRAICEVPATAISGAVSVTVMAANGNVATGSNVYSYYRAGDISNLNPSQGEMGGNTRVTIETTDLDATIVSVFFGGNEGLIVGGSATSNFVVALTPESEIRGAVDVVVIAENQNEAIRIGGFTYLAVCPDPGVPLNGARSGEELSEGAILIFSCQFGYELVGSSQSVCQMDYDSFGNVISESSAFSPPAPTCQIVSCPDPGIPDFGFRTGGDSGTFVFGDVVTFSCSPGYLRVGPTELICRGDGRFSGSAPSCESNLGSLNLVRYRALFLASFQEEVGVSQVAYQQADANGDGLVSEEEFLLQAAAIGVTRSADAEVLYQQIQHRPGVTLSQQYITLEQYRVLEPEVSITELRTLMASVFLTPAQMLSGASLDGNPSVWKEEFVGQVVSVAELTTVNAEAIWDSVARLGQSQLDSNHYLLLMGQDDLQTLRALMQVRFLLVDDAWNASNPNGDDRVTEEEFVNFLLQDYGLDAVMGELSWRHIDVFFQGYVLLERYVALGFGSVEGVSLVGFRGFLQSLFATKEAVVSNMDSDGSGIVTNDEFKRFVTRTLGLTSQNADDVLASLCQDPNLLRLTDRQLDAISYDLTLPSLRILLRADHPTLEDVLAFLDTSQDSQVSQEEWVAGLLRKRVTSENALELFTALDPGQLGYLTADSLRMIRGHLALCDYRELVKSDLGDLNQTLLAADTDGNQLVTPEEFVQQAVPFCLTQEEALALHAEMDFLSQGFVDLFAMSLARTGSSFNT</sequence>
<dbReference type="InterPro" id="IPR014756">
    <property type="entry name" value="Ig_E-set"/>
</dbReference>
<dbReference type="SUPFAM" id="SSF81296">
    <property type="entry name" value="E set domains"/>
    <property type="match status" value="1"/>
</dbReference>
<evidence type="ECO:0000256" key="1">
    <source>
        <dbReference type="ARBA" id="ARBA00022729"/>
    </source>
</evidence>
<feature type="domain" description="EF-hand" evidence="5">
    <location>
        <begin position="838"/>
        <end position="873"/>
    </location>
</feature>
<organism evidence="7 8">
    <name type="scientific">Symbiodinium natans</name>
    <dbReference type="NCBI Taxonomy" id="878477"/>
    <lineage>
        <taxon>Eukaryota</taxon>
        <taxon>Sar</taxon>
        <taxon>Alveolata</taxon>
        <taxon>Dinophyceae</taxon>
        <taxon>Suessiales</taxon>
        <taxon>Symbiodiniaceae</taxon>
        <taxon>Symbiodinium</taxon>
    </lineage>
</organism>
<comment type="caution">
    <text evidence="7">The sequence shown here is derived from an EMBL/GenBank/DDBJ whole genome shotgun (WGS) entry which is preliminary data.</text>
</comment>
<dbReference type="InterPro" id="IPR011992">
    <property type="entry name" value="EF-hand-dom_pair"/>
</dbReference>
<keyword evidence="8" id="KW-1185">Reference proteome</keyword>
<dbReference type="PANTHER" id="PTHR45656">
    <property type="entry name" value="PROTEIN CBR-CLEC-78"/>
    <property type="match status" value="1"/>
</dbReference>